<evidence type="ECO:0000313" key="8">
    <source>
        <dbReference type="EMBL" id="MCY0389122.1"/>
    </source>
</evidence>
<reference evidence="8" key="1">
    <citation type="submission" date="2022-11" db="EMBL/GenBank/DDBJ databases">
        <title>Robbsia betulipollinis sp. nov., isolated from pollen of birch (Betula pendula).</title>
        <authorList>
            <person name="Shi H."/>
            <person name="Ambika Manirajan B."/>
            <person name="Ratering S."/>
            <person name="Geissler-Plaum R."/>
            <person name="Schnell S."/>
        </authorList>
    </citation>
    <scope>NUCLEOTIDE SEQUENCE</scope>
    <source>
        <strain evidence="8">Bb-Pol-6</strain>
    </source>
</reference>
<keyword evidence="6" id="KW-0694">RNA-binding</keyword>
<comment type="caution">
    <text evidence="8">The sequence shown here is derived from an EMBL/GenBank/DDBJ whole genome shotgun (WGS) entry which is preliminary data.</text>
</comment>
<evidence type="ECO:0000256" key="1">
    <source>
        <dbReference type="ARBA" id="ARBA00006620"/>
    </source>
</evidence>
<keyword evidence="7" id="KW-0346">Stress response</keyword>
<organism evidence="8 9">
    <name type="scientific">Robbsia betulipollinis</name>
    <dbReference type="NCBI Taxonomy" id="2981849"/>
    <lineage>
        <taxon>Bacteria</taxon>
        <taxon>Pseudomonadati</taxon>
        <taxon>Pseudomonadota</taxon>
        <taxon>Betaproteobacteria</taxon>
        <taxon>Burkholderiales</taxon>
        <taxon>Burkholderiaceae</taxon>
        <taxon>Robbsia</taxon>
    </lineage>
</organism>
<accession>A0ABT3ZRS6</accession>
<proteinExistence type="inferred from homology"/>
<gene>
    <name evidence="8" type="ORF">OVY01_18395</name>
</gene>
<evidence type="ECO:0000256" key="6">
    <source>
        <dbReference type="ARBA" id="ARBA00022884"/>
    </source>
</evidence>
<dbReference type="Proteomes" id="UP001082899">
    <property type="component" value="Unassembled WGS sequence"/>
</dbReference>
<sequence>MKQSELRRWIARQGATFSEGARHAKIYLNERQSVMPRHPGTEIGEGLKKMILKQLGLK</sequence>
<name>A0ABT3ZRS6_9BURK</name>
<keyword evidence="5" id="KW-0378">Hydrolase</keyword>
<keyword evidence="9" id="KW-1185">Reference proteome</keyword>
<keyword evidence="2" id="KW-1277">Toxin-antitoxin system</keyword>
<dbReference type="Pfam" id="PF07927">
    <property type="entry name" value="HicA_toxin"/>
    <property type="match status" value="1"/>
</dbReference>
<dbReference type="InterPro" id="IPR038570">
    <property type="entry name" value="HicA_sf"/>
</dbReference>
<keyword evidence="3" id="KW-0540">Nuclease</keyword>
<protein>
    <submittedName>
        <fullName evidence="8">Type II toxin-antitoxin system HicA family toxin</fullName>
    </submittedName>
</protein>
<evidence type="ECO:0000313" key="9">
    <source>
        <dbReference type="Proteomes" id="UP001082899"/>
    </source>
</evidence>
<evidence type="ECO:0000256" key="3">
    <source>
        <dbReference type="ARBA" id="ARBA00022722"/>
    </source>
</evidence>
<dbReference type="RefSeq" id="WP_267849018.1">
    <property type="nucleotide sequence ID" value="NZ_JAPMXC010000010.1"/>
</dbReference>
<dbReference type="SUPFAM" id="SSF54786">
    <property type="entry name" value="YcfA/nrd intein domain"/>
    <property type="match status" value="1"/>
</dbReference>
<dbReference type="Gene3D" id="3.30.920.30">
    <property type="entry name" value="Hypothetical protein"/>
    <property type="match status" value="1"/>
</dbReference>
<dbReference type="EMBL" id="JAPMXC010000010">
    <property type="protein sequence ID" value="MCY0389122.1"/>
    <property type="molecule type" value="Genomic_DNA"/>
</dbReference>
<dbReference type="InterPro" id="IPR012933">
    <property type="entry name" value="HicA_mRNA_interferase"/>
</dbReference>
<evidence type="ECO:0000256" key="5">
    <source>
        <dbReference type="ARBA" id="ARBA00022801"/>
    </source>
</evidence>
<evidence type="ECO:0000256" key="7">
    <source>
        <dbReference type="ARBA" id="ARBA00023016"/>
    </source>
</evidence>
<keyword evidence="4" id="KW-0255">Endonuclease</keyword>
<evidence type="ECO:0000256" key="2">
    <source>
        <dbReference type="ARBA" id="ARBA00022649"/>
    </source>
</evidence>
<evidence type="ECO:0000256" key="4">
    <source>
        <dbReference type="ARBA" id="ARBA00022759"/>
    </source>
</evidence>
<comment type="similarity">
    <text evidence="1">Belongs to the HicA mRNA interferase family.</text>
</comment>